<accession>A0A4S2LQW0</accession>
<keyword evidence="2" id="KW-1185">Reference proteome</keyword>
<dbReference type="AlphaFoldDB" id="A0A4S2LQW0"/>
<organism evidence="1 2">
    <name type="scientific">Opisthorchis felineus</name>
    <dbReference type="NCBI Taxonomy" id="147828"/>
    <lineage>
        <taxon>Eukaryota</taxon>
        <taxon>Metazoa</taxon>
        <taxon>Spiralia</taxon>
        <taxon>Lophotrochozoa</taxon>
        <taxon>Platyhelminthes</taxon>
        <taxon>Trematoda</taxon>
        <taxon>Digenea</taxon>
        <taxon>Opisthorchiida</taxon>
        <taxon>Opisthorchiata</taxon>
        <taxon>Opisthorchiidae</taxon>
        <taxon>Opisthorchis</taxon>
    </lineage>
</organism>
<evidence type="ECO:0000313" key="2">
    <source>
        <dbReference type="Proteomes" id="UP000308267"/>
    </source>
</evidence>
<proteinExistence type="predicted"/>
<dbReference type="EMBL" id="SJOL01007277">
    <property type="protein sequence ID" value="TGZ63157.1"/>
    <property type="molecule type" value="Genomic_DNA"/>
</dbReference>
<comment type="caution">
    <text evidence="1">The sequence shown here is derived from an EMBL/GenBank/DDBJ whole genome shotgun (WGS) entry which is preliminary data.</text>
</comment>
<protein>
    <submittedName>
        <fullName evidence="1">Uncharacterized protein</fullName>
    </submittedName>
</protein>
<name>A0A4S2LQW0_OPIFE</name>
<reference evidence="1 2" key="1">
    <citation type="journal article" date="2019" name="BMC Genomics">
        <title>New insights from Opisthorchis felineus genome: update on genomics of the epidemiologically important liver flukes.</title>
        <authorList>
            <person name="Ershov N.I."/>
            <person name="Mordvinov V.A."/>
            <person name="Prokhortchouk E.B."/>
            <person name="Pakharukova M.Y."/>
            <person name="Gunbin K.V."/>
            <person name="Ustyantsev K."/>
            <person name="Genaev M.A."/>
            <person name="Blinov A.G."/>
            <person name="Mazur A."/>
            <person name="Boulygina E."/>
            <person name="Tsygankova S."/>
            <person name="Khrameeva E."/>
            <person name="Chekanov N."/>
            <person name="Fan G."/>
            <person name="Xiao A."/>
            <person name="Zhang H."/>
            <person name="Xu X."/>
            <person name="Yang H."/>
            <person name="Solovyev V."/>
            <person name="Lee S.M."/>
            <person name="Liu X."/>
            <person name="Afonnikov D.A."/>
            <person name="Skryabin K.G."/>
        </authorList>
    </citation>
    <scope>NUCLEOTIDE SEQUENCE [LARGE SCALE GENOMIC DNA]</scope>
    <source>
        <strain evidence="1">AK-0245</strain>
        <tissue evidence="1">Whole organism</tissue>
    </source>
</reference>
<sequence>MGLARFHNIYSQLNTITSTWNLSVWRGVRRETSDLSCAVIPHKIGSCSSWSQYGGLCALSSFLTSRAKWRLW</sequence>
<dbReference type="Proteomes" id="UP000308267">
    <property type="component" value="Unassembled WGS sequence"/>
</dbReference>
<gene>
    <name evidence="1" type="ORF">CRM22_007077</name>
</gene>
<evidence type="ECO:0000313" key="1">
    <source>
        <dbReference type="EMBL" id="TGZ63157.1"/>
    </source>
</evidence>